<gene>
    <name evidence="1" type="ORF">OEG82_07540</name>
</gene>
<evidence type="ECO:0000313" key="2">
    <source>
        <dbReference type="Proteomes" id="UP001081283"/>
    </source>
</evidence>
<dbReference type="EMBL" id="JAOVZQ010000001">
    <property type="protein sequence ID" value="MCY0093872.1"/>
    <property type="molecule type" value="Genomic_DNA"/>
</dbReference>
<reference evidence="1" key="1">
    <citation type="submission" date="2022-10" db="EMBL/GenBank/DDBJ databases">
        <title>Hoeflea sp. J2-29, isolated from marine algae.</title>
        <authorList>
            <person name="Kristyanto S."/>
            <person name="Kim J.M."/>
            <person name="Jeon C.O."/>
        </authorList>
    </citation>
    <scope>NUCLEOTIDE SEQUENCE</scope>
    <source>
        <strain evidence="1">J2-29</strain>
    </source>
</reference>
<comment type="caution">
    <text evidence="1">The sequence shown here is derived from an EMBL/GenBank/DDBJ whole genome shotgun (WGS) entry which is preliminary data.</text>
</comment>
<proteinExistence type="predicted"/>
<organism evidence="1 2">
    <name type="scientific">Hoeflea ulvae</name>
    <dbReference type="NCBI Taxonomy" id="2983764"/>
    <lineage>
        <taxon>Bacteria</taxon>
        <taxon>Pseudomonadati</taxon>
        <taxon>Pseudomonadota</taxon>
        <taxon>Alphaproteobacteria</taxon>
        <taxon>Hyphomicrobiales</taxon>
        <taxon>Rhizobiaceae</taxon>
        <taxon>Hoeflea</taxon>
    </lineage>
</organism>
<dbReference type="Proteomes" id="UP001081283">
    <property type="component" value="Unassembled WGS sequence"/>
</dbReference>
<name>A0ABT3YDW7_9HYPH</name>
<dbReference type="RefSeq" id="WP_267611815.1">
    <property type="nucleotide sequence ID" value="NZ_JAOVZQ010000001.1"/>
</dbReference>
<accession>A0ABT3YDW7</accession>
<evidence type="ECO:0000313" key="1">
    <source>
        <dbReference type="EMBL" id="MCY0093872.1"/>
    </source>
</evidence>
<sequence>MLDGLGVVVRTIALYYKSAHYTAAQRAGNEIATPFDIADYQL</sequence>
<protein>
    <submittedName>
        <fullName evidence="1">Uncharacterized protein</fullName>
    </submittedName>
</protein>
<keyword evidence="2" id="KW-1185">Reference proteome</keyword>